<keyword evidence="2" id="KW-1185">Reference proteome</keyword>
<dbReference type="AlphaFoldDB" id="A0A5C5ZBC4"/>
<comment type="caution">
    <text evidence="1">The sequence shown here is derived from an EMBL/GenBank/DDBJ whole genome shotgun (WGS) entry which is preliminary data.</text>
</comment>
<dbReference type="RefSeq" id="WP_419194936.1">
    <property type="nucleotide sequence ID" value="NZ_SJPJ01000001.1"/>
</dbReference>
<protein>
    <submittedName>
        <fullName evidence="1">Uncharacterized protein</fullName>
    </submittedName>
</protein>
<name>A0A5C5ZBC4_9BACT</name>
<evidence type="ECO:0000313" key="2">
    <source>
        <dbReference type="Proteomes" id="UP000315010"/>
    </source>
</evidence>
<sequence length="51" mass="5531">MGTAEKAEKHHEVFGLLGVTASNSIGKGVADTRELYKERQKASATAKRDRS</sequence>
<organism evidence="1 2">
    <name type="scientific">Novipirellula herctigrandis</name>
    <dbReference type="NCBI Taxonomy" id="2527986"/>
    <lineage>
        <taxon>Bacteria</taxon>
        <taxon>Pseudomonadati</taxon>
        <taxon>Planctomycetota</taxon>
        <taxon>Planctomycetia</taxon>
        <taxon>Pirellulales</taxon>
        <taxon>Pirellulaceae</taxon>
        <taxon>Novipirellula</taxon>
    </lineage>
</organism>
<dbReference type="EMBL" id="SJPJ01000001">
    <property type="protein sequence ID" value="TWT84582.1"/>
    <property type="molecule type" value="Genomic_DNA"/>
</dbReference>
<evidence type="ECO:0000313" key="1">
    <source>
        <dbReference type="EMBL" id="TWT84582.1"/>
    </source>
</evidence>
<gene>
    <name evidence="1" type="ORF">CA13_60620</name>
</gene>
<accession>A0A5C5ZBC4</accession>
<reference evidence="1 2" key="1">
    <citation type="submission" date="2019-02" db="EMBL/GenBank/DDBJ databases">
        <title>Deep-cultivation of Planctomycetes and their phenomic and genomic characterization uncovers novel biology.</title>
        <authorList>
            <person name="Wiegand S."/>
            <person name="Jogler M."/>
            <person name="Boedeker C."/>
            <person name="Pinto D."/>
            <person name="Vollmers J."/>
            <person name="Rivas-Marin E."/>
            <person name="Kohn T."/>
            <person name="Peeters S.H."/>
            <person name="Heuer A."/>
            <person name="Rast P."/>
            <person name="Oberbeckmann S."/>
            <person name="Bunk B."/>
            <person name="Jeske O."/>
            <person name="Meyerdierks A."/>
            <person name="Storesund J.E."/>
            <person name="Kallscheuer N."/>
            <person name="Luecker S."/>
            <person name="Lage O.M."/>
            <person name="Pohl T."/>
            <person name="Merkel B.J."/>
            <person name="Hornburger P."/>
            <person name="Mueller R.-W."/>
            <person name="Bruemmer F."/>
            <person name="Labrenz M."/>
            <person name="Spormann A.M."/>
            <person name="Op Den Camp H."/>
            <person name="Overmann J."/>
            <person name="Amann R."/>
            <person name="Jetten M.S.M."/>
            <person name="Mascher T."/>
            <person name="Medema M.H."/>
            <person name="Devos D.P."/>
            <person name="Kaster A.-K."/>
            <person name="Ovreas L."/>
            <person name="Rohde M."/>
            <person name="Galperin M.Y."/>
            <person name="Jogler C."/>
        </authorList>
    </citation>
    <scope>NUCLEOTIDE SEQUENCE [LARGE SCALE GENOMIC DNA]</scope>
    <source>
        <strain evidence="1 2">CA13</strain>
    </source>
</reference>
<dbReference type="Proteomes" id="UP000315010">
    <property type="component" value="Unassembled WGS sequence"/>
</dbReference>
<proteinExistence type="predicted"/>